<dbReference type="Pfam" id="PF13302">
    <property type="entry name" value="Acetyltransf_3"/>
    <property type="match status" value="1"/>
</dbReference>
<dbReference type="Gene3D" id="3.40.630.30">
    <property type="match status" value="1"/>
</dbReference>
<dbReference type="EMBL" id="JAAGWB010000057">
    <property type="protein sequence ID" value="NEN53028.1"/>
    <property type="molecule type" value="Genomic_DNA"/>
</dbReference>
<gene>
    <name evidence="3" type="ORF">G3R41_19150</name>
    <name evidence="2" type="ORF">GCU67_18500</name>
</gene>
<reference evidence="2 4" key="1">
    <citation type="submission" date="2020-01" db="EMBL/GenBank/DDBJ databases">
        <title>the WGS Modestobacter muralis CPCC 204518.</title>
        <authorList>
            <person name="Jiang Z."/>
        </authorList>
    </citation>
    <scope>NUCLEOTIDE SEQUENCE [LARGE SCALE GENOMIC DNA]</scope>
    <source>
        <strain evidence="2 4">DSM 100205</strain>
    </source>
</reference>
<comment type="caution">
    <text evidence="2">The sequence shown here is derived from an EMBL/GenBank/DDBJ whole genome shotgun (WGS) entry which is preliminary data.</text>
</comment>
<dbReference type="PANTHER" id="PTHR43792:SF16">
    <property type="entry name" value="N-ACETYLTRANSFERASE DOMAIN-CONTAINING PROTEIN"/>
    <property type="match status" value="1"/>
</dbReference>
<evidence type="ECO:0000313" key="4">
    <source>
        <dbReference type="Proteomes" id="UP000468828"/>
    </source>
</evidence>
<evidence type="ECO:0000313" key="2">
    <source>
        <dbReference type="EMBL" id="NEK96140.1"/>
    </source>
</evidence>
<keyword evidence="4" id="KW-1185">Reference proteome</keyword>
<name>A0A6P0EZ19_9ACTN</name>
<feature type="domain" description="N-acetyltransferase" evidence="1">
    <location>
        <begin position="4"/>
        <end position="181"/>
    </location>
</feature>
<dbReference type="PROSITE" id="PS51186">
    <property type="entry name" value="GNAT"/>
    <property type="match status" value="1"/>
</dbReference>
<dbReference type="AlphaFoldDB" id="A0A6P0EZ19"/>
<accession>A0A6P0EZ19</accession>
<dbReference type="InterPro" id="IPR000182">
    <property type="entry name" value="GNAT_dom"/>
</dbReference>
<proteinExistence type="predicted"/>
<dbReference type="RefSeq" id="WP_163612823.1">
    <property type="nucleotide sequence ID" value="NZ_JAAGWB010000057.1"/>
</dbReference>
<dbReference type="InterPro" id="IPR016181">
    <property type="entry name" value="Acyl_CoA_acyltransferase"/>
</dbReference>
<sequence length="186" mass="20668">MTQAVLRTGRLLLEPLSDAHREFEVALDGDPQVMRYLEPRPRTRTEVLARHVERLAVAARAPGLGFWVGSVDGDPVGWWLLDVPGRPDQGPGEGQAELGYRLLPPWWRQGLATEGALELVRHAFADLGLRRVLAETMAVNAGSRAVLAAVGMRHVRTFHLEWQTPLAGAEHGEVEYELTREEWLAG</sequence>
<dbReference type="Proteomes" id="UP000471152">
    <property type="component" value="Unassembled WGS sequence"/>
</dbReference>
<evidence type="ECO:0000313" key="5">
    <source>
        <dbReference type="Proteomes" id="UP000471152"/>
    </source>
</evidence>
<dbReference type="PANTHER" id="PTHR43792">
    <property type="entry name" value="GNAT FAMILY, PUTATIVE (AFU_ORTHOLOGUE AFUA_3G00765)-RELATED-RELATED"/>
    <property type="match status" value="1"/>
</dbReference>
<dbReference type="EMBL" id="JAAGWH010000055">
    <property type="protein sequence ID" value="NEK96140.1"/>
    <property type="molecule type" value="Genomic_DNA"/>
</dbReference>
<reference evidence="3 5" key="2">
    <citation type="submission" date="2020-02" db="EMBL/GenBank/DDBJ databases">
        <title>The WGS of Modestobacter muralis DSM 100205.</title>
        <authorList>
            <person name="Jiang Z."/>
        </authorList>
    </citation>
    <scope>NUCLEOTIDE SEQUENCE [LARGE SCALE GENOMIC DNA]</scope>
    <source>
        <strain evidence="3 5">DSM 100205</strain>
    </source>
</reference>
<dbReference type="InterPro" id="IPR051531">
    <property type="entry name" value="N-acetyltransferase"/>
</dbReference>
<dbReference type="SUPFAM" id="SSF55729">
    <property type="entry name" value="Acyl-CoA N-acyltransferases (Nat)"/>
    <property type="match status" value="1"/>
</dbReference>
<dbReference type="GO" id="GO:0016747">
    <property type="term" value="F:acyltransferase activity, transferring groups other than amino-acyl groups"/>
    <property type="evidence" value="ECO:0007669"/>
    <property type="project" value="InterPro"/>
</dbReference>
<evidence type="ECO:0000259" key="1">
    <source>
        <dbReference type="PROSITE" id="PS51186"/>
    </source>
</evidence>
<evidence type="ECO:0000313" key="3">
    <source>
        <dbReference type="EMBL" id="NEN53028.1"/>
    </source>
</evidence>
<keyword evidence="2" id="KW-0808">Transferase</keyword>
<protein>
    <submittedName>
        <fullName evidence="2">GNAT family N-acetyltransferase</fullName>
    </submittedName>
</protein>
<organism evidence="2 4">
    <name type="scientific">Modestobacter muralis</name>
    <dbReference type="NCBI Taxonomy" id="1608614"/>
    <lineage>
        <taxon>Bacteria</taxon>
        <taxon>Bacillati</taxon>
        <taxon>Actinomycetota</taxon>
        <taxon>Actinomycetes</taxon>
        <taxon>Geodermatophilales</taxon>
        <taxon>Geodermatophilaceae</taxon>
        <taxon>Modestobacter</taxon>
    </lineage>
</organism>
<dbReference type="Proteomes" id="UP000468828">
    <property type="component" value="Unassembled WGS sequence"/>
</dbReference>